<proteinExistence type="predicted"/>
<protein>
    <submittedName>
        <fullName evidence="2">Uncharacterized protein</fullName>
    </submittedName>
</protein>
<comment type="caution">
    <text evidence="2">The sequence shown here is derived from an EMBL/GenBank/DDBJ whole genome shotgun (WGS) entry which is preliminary data.</text>
</comment>
<organism evidence="2">
    <name type="scientific">marine sediment metagenome</name>
    <dbReference type="NCBI Taxonomy" id="412755"/>
    <lineage>
        <taxon>unclassified sequences</taxon>
        <taxon>metagenomes</taxon>
        <taxon>ecological metagenomes</taxon>
    </lineage>
</organism>
<dbReference type="AlphaFoldDB" id="X1TD78"/>
<accession>X1TD78</accession>
<reference evidence="2" key="1">
    <citation type="journal article" date="2014" name="Front. Microbiol.">
        <title>High frequency of phylogenetically diverse reductive dehalogenase-homologous genes in deep subseafloor sedimentary metagenomes.</title>
        <authorList>
            <person name="Kawai M."/>
            <person name="Futagami T."/>
            <person name="Toyoda A."/>
            <person name="Takaki Y."/>
            <person name="Nishi S."/>
            <person name="Hori S."/>
            <person name="Arai W."/>
            <person name="Tsubouchi T."/>
            <person name="Morono Y."/>
            <person name="Uchiyama I."/>
            <person name="Ito T."/>
            <person name="Fujiyama A."/>
            <person name="Inagaki F."/>
            <person name="Takami H."/>
        </authorList>
    </citation>
    <scope>NUCLEOTIDE SEQUENCE</scope>
    <source>
        <strain evidence="2">Expedition CK06-06</strain>
    </source>
</reference>
<feature type="region of interest" description="Disordered" evidence="1">
    <location>
        <begin position="29"/>
        <end position="54"/>
    </location>
</feature>
<evidence type="ECO:0000313" key="2">
    <source>
        <dbReference type="EMBL" id="GAJ03224.1"/>
    </source>
</evidence>
<gene>
    <name evidence="2" type="ORF">S12H4_49987</name>
</gene>
<sequence>MQKKKAEGKEKGWGSSSRVKLAAAKAYEASLSAHRQTGDRKDQSYQAGVGWDEG</sequence>
<name>X1TD78_9ZZZZ</name>
<dbReference type="EMBL" id="BARW01031422">
    <property type="protein sequence ID" value="GAJ03224.1"/>
    <property type="molecule type" value="Genomic_DNA"/>
</dbReference>
<evidence type="ECO:0000256" key="1">
    <source>
        <dbReference type="SAM" id="MobiDB-lite"/>
    </source>
</evidence>